<proteinExistence type="predicted"/>
<reference evidence="3 4" key="1">
    <citation type="journal article" date="2019" name="Sci. Rep.">
        <title>Sulfobacillus thermotolerans: new insights into resistance and metabolic capacities of acidophilic chemolithotrophs.</title>
        <authorList>
            <person name="Panyushkina A.E."/>
            <person name="Babenko V.V."/>
            <person name="Nikitina A.S."/>
            <person name="Selezneva O.V."/>
            <person name="Tsaplina I.A."/>
            <person name="Letarova M.A."/>
            <person name="Kostryukova E.S."/>
            <person name="Letarov A.V."/>
        </authorList>
    </citation>
    <scope>NUCLEOTIDE SEQUENCE [LARGE SCALE GENOMIC DNA]</scope>
    <source>
        <strain evidence="3 4">Kr1</strain>
    </source>
</reference>
<protein>
    <recommendedName>
        <fullName evidence="2">Peptidase S9 prolyl oligopeptidase catalytic domain-containing protein</fullName>
    </recommendedName>
</protein>
<feature type="domain" description="Peptidase S9 prolyl oligopeptidase catalytic" evidence="2">
    <location>
        <begin position="450"/>
        <end position="662"/>
    </location>
</feature>
<dbReference type="Gene3D" id="3.40.50.1820">
    <property type="entry name" value="alpha/beta hydrolase"/>
    <property type="match status" value="1"/>
</dbReference>
<dbReference type="PANTHER" id="PTHR42776:SF27">
    <property type="entry name" value="DIPEPTIDYL PEPTIDASE FAMILY MEMBER 6"/>
    <property type="match status" value="1"/>
</dbReference>
<organism evidence="3 4">
    <name type="scientific">Sulfobacillus thermotolerans</name>
    <dbReference type="NCBI Taxonomy" id="338644"/>
    <lineage>
        <taxon>Bacteria</taxon>
        <taxon>Bacillati</taxon>
        <taxon>Bacillota</taxon>
        <taxon>Clostridia</taxon>
        <taxon>Eubacteriales</taxon>
        <taxon>Clostridiales Family XVII. Incertae Sedis</taxon>
        <taxon>Sulfobacillus</taxon>
    </lineage>
</organism>
<keyword evidence="4" id="KW-1185">Reference proteome</keyword>
<evidence type="ECO:0000313" key="3">
    <source>
        <dbReference type="EMBL" id="AUW93311.1"/>
    </source>
</evidence>
<dbReference type="InterPro" id="IPR001375">
    <property type="entry name" value="Peptidase_S9_cat"/>
</dbReference>
<dbReference type="EMBL" id="CP019454">
    <property type="protein sequence ID" value="AUW93311.1"/>
    <property type="molecule type" value="Genomic_DNA"/>
</dbReference>
<dbReference type="InterPro" id="IPR011042">
    <property type="entry name" value="6-blade_b-propeller_TolB-like"/>
</dbReference>
<evidence type="ECO:0000259" key="2">
    <source>
        <dbReference type="Pfam" id="PF00326"/>
    </source>
</evidence>
<sequence>MDSSDLLLLKTWGQSVSDPQGRVYMVESHFDAEQNRVCHQIMRTEPLDGGATWASPVPFTTGDSDIAPQISPDGAWLGFISKRSGSRQVWVMSTTGGEPRQVTRFKGGVSEFIWHPSSRQIAVVVATFRGLIESEVELARDDGERSGHRYGATRDVMVITDQYYKHDGMGYFNHTIQRVVLVDLDRPYFVVLTAGISSASCLAFSKDGSDLYYLQRPRDTADSNPGVQDIFRCHVDTLTTERVTDLSLAITRLVVAGPSQLVITAANPNDYGYGNEELYVWDQDEQILRPLSRELDRPVGDHSVTDVAGLAWDNPVVMADATTVIMSVSSEGCVHLWAFSLEGGPPKALTQGDKVIYSFARHPHGVVVLSADDRCPSILSLVGQKSGIEPMLRVAMPWPAYQLAEPQALSVTSADGTSVAAWMLLPENIQQKVPAVLEVHGGPMAMYGHRFNFELQWLRAQGYAVIFGNPRGSLGYGQAYCRSIVGEWGDKDYADVMAIIDAAIAHPYASVIDAGRLGILGGSYGGFMVNWVISHTNRFRCAVTMRSVVNRFSAMGTSDLGWLRVPQYGDKPWWEDPAPYWQQSPLRYASQIDTPLLIEHQLNDFRLPVEQAEQLYHALKYLGKEVKMVLYPDESHGMSRQGKPWHRIFRLEQIGQWVNQHLMA</sequence>
<dbReference type="InterPro" id="IPR029058">
    <property type="entry name" value="AB_hydrolase_fold"/>
</dbReference>
<accession>A0ABM6RPV7</accession>
<dbReference type="Pfam" id="PF00326">
    <property type="entry name" value="Peptidase_S9"/>
    <property type="match status" value="1"/>
</dbReference>
<gene>
    <name evidence="3" type="ORF">BXT84_04535</name>
</gene>
<keyword evidence="1" id="KW-0378">Hydrolase</keyword>
<dbReference type="Gene3D" id="2.120.10.30">
    <property type="entry name" value="TolB, C-terminal domain"/>
    <property type="match status" value="1"/>
</dbReference>
<evidence type="ECO:0000313" key="4">
    <source>
        <dbReference type="Proteomes" id="UP000325292"/>
    </source>
</evidence>
<name>A0ABM6RPV7_9FIRM</name>
<dbReference type="SUPFAM" id="SSF82171">
    <property type="entry name" value="DPP6 N-terminal domain-like"/>
    <property type="match status" value="1"/>
</dbReference>
<dbReference type="Proteomes" id="UP000325292">
    <property type="component" value="Chromosome"/>
</dbReference>
<dbReference type="SUPFAM" id="SSF53474">
    <property type="entry name" value="alpha/beta-Hydrolases"/>
    <property type="match status" value="1"/>
</dbReference>
<evidence type="ECO:0000256" key="1">
    <source>
        <dbReference type="ARBA" id="ARBA00022801"/>
    </source>
</evidence>
<dbReference type="PANTHER" id="PTHR42776">
    <property type="entry name" value="SERINE PEPTIDASE S9 FAMILY MEMBER"/>
    <property type="match status" value="1"/>
</dbReference>